<dbReference type="InterPro" id="IPR024173">
    <property type="entry name" value="Pesterase_MJ0037-like"/>
</dbReference>
<dbReference type="SUPFAM" id="SSF56300">
    <property type="entry name" value="Metallo-dependent phosphatases"/>
    <property type="match status" value="1"/>
</dbReference>
<dbReference type="Gene3D" id="3.60.21.10">
    <property type="match status" value="1"/>
</dbReference>
<reference evidence="2 4" key="1">
    <citation type="submission" date="2016-06" db="EMBL/GenBank/DDBJ databases">
        <authorList>
            <person name="Kjaerup R.B."/>
            <person name="Dalgaard T.S."/>
            <person name="Juul-Madsen H.R."/>
        </authorList>
    </citation>
    <scope>NUCLEOTIDE SEQUENCE [LARGE SCALE GENOMIC DNA]</scope>
    <source>
        <strain evidence="2">Orrdi1</strain>
    </source>
</reference>
<evidence type="ECO:0000313" key="4">
    <source>
        <dbReference type="Proteomes" id="UP000078558"/>
    </source>
</evidence>
<dbReference type="GO" id="GO:0016787">
    <property type="term" value="F:hydrolase activity"/>
    <property type="evidence" value="ECO:0007669"/>
    <property type="project" value="InterPro"/>
</dbReference>
<gene>
    <name evidence="2" type="ORF">ODI_00116</name>
    <name evidence="3" type="ORF">ODI_R3549</name>
</gene>
<name>A0A1C3JWJ5_9BURK</name>
<evidence type="ECO:0000313" key="3">
    <source>
        <dbReference type="EMBL" id="SOE51588.1"/>
    </source>
</evidence>
<dbReference type="InterPro" id="IPR004843">
    <property type="entry name" value="Calcineurin-like_PHP"/>
</dbReference>
<evidence type="ECO:0000259" key="1">
    <source>
        <dbReference type="Pfam" id="PF00149"/>
    </source>
</evidence>
<keyword evidence="4" id="KW-1185">Reference proteome</keyword>
<dbReference type="InterPro" id="IPR029052">
    <property type="entry name" value="Metallo-depent_PP-like"/>
</dbReference>
<dbReference type="Pfam" id="PF00149">
    <property type="entry name" value="Metallophos"/>
    <property type="match status" value="1"/>
</dbReference>
<dbReference type="STRING" id="1851544.ODI_00116"/>
<protein>
    <submittedName>
        <fullName evidence="2">FIG006285: ICC-like protein phosphoesterase</fullName>
    </submittedName>
</protein>
<proteinExistence type="predicted"/>
<organism evidence="2 4">
    <name type="scientific">Orrella dioscoreae</name>
    <dbReference type="NCBI Taxonomy" id="1851544"/>
    <lineage>
        <taxon>Bacteria</taxon>
        <taxon>Pseudomonadati</taxon>
        <taxon>Pseudomonadota</taxon>
        <taxon>Betaproteobacteria</taxon>
        <taxon>Burkholderiales</taxon>
        <taxon>Alcaligenaceae</taxon>
        <taxon>Orrella</taxon>
    </lineage>
</organism>
<reference evidence="3 4" key="2">
    <citation type="submission" date="2017-08" db="EMBL/GenBank/DDBJ databases">
        <authorList>
            <person name="de Groot N.N."/>
        </authorList>
    </citation>
    <scope>NUCLEOTIDE SEQUENCE [LARGE SCALE GENOMIC DNA]</scope>
    <source>
        <strain evidence="3">Orrdi1</strain>
    </source>
</reference>
<feature type="domain" description="Calcineurin-like phosphoesterase" evidence="1">
    <location>
        <begin position="34"/>
        <end position="121"/>
    </location>
</feature>
<dbReference type="PIRSF" id="PIRSF000887">
    <property type="entry name" value="Pesterase_MJ0037"/>
    <property type="match status" value="1"/>
</dbReference>
<dbReference type="EMBL" id="FLRC01000001">
    <property type="protein sequence ID" value="SBT23580.1"/>
    <property type="molecule type" value="Genomic_DNA"/>
</dbReference>
<dbReference type="PANTHER" id="PTHR39323:SF1">
    <property type="entry name" value="BLR1149 PROTEIN"/>
    <property type="match status" value="1"/>
</dbReference>
<sequence>MHASPDHALSVVLAGEAVVLLGERALYWPARQRLVIADLHLGKSHVFRQAGIAVPSGATQEDLRRLDSLVGLTQARAVWIVGDLLHGPAERAAWRDAWMAWRQGQGSLDVAVIAGNHDRALDPEALGVRQLGSACADGPFLFRHAPGPDPQGRHVIAGHVHPKARVPGVKRAWPVFWLRPAETVLPAFSDFTGGWMVDVGAGDALAACVEGTVVPLPGLPA</sequence>
<accession>A0A1C3JWJ5</accession>
<dbReference type="OrthoDB" id="9795838at2"/>
<dbReference type="PANTHER" id="PTHR39323">
    <property type="entry name" value="BLR1149 PROTEIN"/>
    <property type="match status" value="1"/>
</dbReference>
<dbReference type="Proteomes" id="UP000078558">
    <property type="component" value="Chromosome I"/>
</dbReference>
<dbReference type="KEGG" id="odi:ODI_R3549"/>
<dbReference type="AlphaFoldDB" id="A0A1C3JWJ5"/>
<dbReference type="NCBIfam" id="TIGR04123">
    <property type="entry name" value="P_estr_lig_assc"/>
    <property type="match status" value="1"/>
</dbReference>
<dbReference type="EMBL" id="LT907988">
    <property type="protein sequence ID" value="SOE51588.1"/>
    <property type="molecule type" value="Genomic_DNA"/>
</dbReference>
<dbReference type="InterPro" id="IPR026336">
    <property type="entry name" value="PdeM-like"/>
</dbReference>
<evidence type="ECO:0000313" key="2">
    <source>
        <dbReference type="EMBL" id="SBT23580.1"/>
    </source>
</evidence>
<dbReference type="RefSeq" id="WP_067748715.1">
    <property type="nucleotide sequence ID" value="NZ_LT907988.1"/>
</dbReference>